<evidence type="ECO:0000256" key="6">
    <source>
        <dbReference type="ARBA" id="ARBA00022989"/>
    </source>
</evidence>
<dbReference type="Pfam" id="PF09813">
    <property type="entry name" value="Coa3_cc"/>
    <property type="match status" value="1"/>
</dbReference>
<evidence type="ECO:0000256" key="3">
    <source>
        <dbReference type="ARBA" id="ARBA00007035"/>
    </source>
</evidence>
<evidence type="ECO:0000256" key="9">
    <source>
        <dbReference type="RuleBase" id="RU367056"/>
    </source>
</evidence>
<keyword evidence="6 9" id="KW-1133">Transmembrane helix</keyword>
<feature type="domain" description="Cytochrome c oxidase assembly factor 3 mitochondrial coiled-coil" evidence="10">
    <location>
        <begin position="20"/>
        <end position="60"/>
    </location>
</feature>
<comment type="function">
    <text evidence="1 9">Required for assembly of cytochrome c oxidase (complex IV).</text>
</comment>
<dbReference type="OrthoDB" id="10018333at2759"/>
<evidence type="ECO:0000313" key="12">
    <source>
        <dbReference type="Proteomes" id="UP000800235"/>
    </source>
</evidence>
<evidence type="ECO:0000256" key="1">
    <source>
        <dbReference type="ARBA" id="ARBA00003064"/>
    </source>
</evidence>
<dbReference type="PANTHER" id="PTHR15642">
    <property type="entry name" value="CYTOCHROME C OXIDASE ASSEMBLY FACTOR 3, MITOCHONDRIAL"/>
    <property type="match status" value="1"/>
</dbReference>
<comment type="similarity">
    <text evidence="3 9">Belongs to the COA3 family.</text>
</comment>
<comment type="subunit">
    <text evidence="4 9">Component of 250-400 kDa complexes called cytochrome oxidase assembly intermediates or COA complexes.</text>
</comment>
<gene>
    <name evidence="11" type="ORF">EJ08DRAFT_286712</name>
</gene>
<reference evidence="11" key="1">
    <citation type="journal article" date="2020" name="Stud. Mycol.">
        <title>101 Dothideomycetes genomes: a test case for predicting lifestyles and emergence of pathogens.</title>
        <authorList>
            <person name="Haridas S."/>
            <person name="Albert R."/>
            <person name="Binder M."/>
            <person name="Bloem J."/>
            <person name="Labutti K."/>
            <person name="Salamov A."/>
            <person name="Andreopoulos B."/>
            <person name="Baker S."/>
            <person name="Barry K."/>
            <person name="Bills G."/>
            <person name="Bluhm B."/>
            <person name="Cannon C."/>
            <person name="Castanera R."/>
            <person name="Culley D."/>
            <person name="Daum C."/>
            <person name="Ezra D."/>
            <person name="Gonzalez J."/>
            <person name="Henrissat B."/>
            <person name="Kuo A."/>
            <person name="Liang C."/>
            <person name="Lipzen A."/>
            <person name="Lutzoni F."/>
            <person name="Magnuson J."/>
            <person name="Mondo S."/>
            <person name="Nolan M."/>
            <person name="Ohm R."/>
            <person name="Pangilinan J."/>
            <person name="Park H.-J."/>
            <person name="Ramirez L."/>
            <person name="Alfaro M."/>
            <person name="Sun H."/>
            <person name="Tritt A."/>
            <person name="Yoshinaga Y."/>
            <person name="Zwiers L.-H."/>
            <person name="Turgeon B."/>
            <person name="Goodwin S."/>
            <person name="Spatafora J."/>
            <person name="Crous P."/>
            <person name="Grigoriev I."/>
        </authorList>
    </citation>
    <scope>NUCLEOTIDE SEQUENCE</scope>
    <source>
        <strain evidence="11">CBS 130266</strain>
    </source>
</reference>
<feature type="transmembrane region" description="Helical" evidence="9">
    <location>
        <begin position="27"/>
        <end position="48"/>
    </location>
</feature>
<keyword evidence="5 9" id="KW-0812">Transmembrane</keyword>
<evidence type="ECO:0000256" key="2">
    <source>
        <dbReference type="ARBA" id="ARBA00004304"/>
    </source>
</evidence>
<keyword evidence="7 9" id="KW-0496">Mitochondrion</keyword>
<keyword evidence="8 9" id="KW-0472">Membrane</keyword>
<dbReference type="Proteomes" id="UP000800235">
    <property type="component" value="Unassembled WGS sequence"/>
</dbReference>
<evidence type="ECO:0000256" key="8">
    <source>
        <dbReference type="ARBA" id="ARBA00023136"/>
    </source>
</evidence>
<evidence type="ECO:0000256" key="5">
    <source>
        <dbReference type="ARBA" id="ARBA00022692"/>
    </source>
</evidence>
<comment type="caution">
    <text evidence="11">The sequence shown here is derived from an EMBL/GenBank/DDBJ whole genome shotgun (WGS) entry which is preliminary data.</text>
</comment>
<keyword evidence="12" id="KW-1185">Reference proteome</keyword>
<sequence length="84" mass="9144">MPLIPRSSYYDAHSRQSEALLRARRPYLVRNIFTGLGIVAFTVGVYTYTIKSVGSDDFDDVVPMKPAQPATAPNAGAVQTVGRT</sequence>
<dbReference type="InterPro" id="IPR041752">
    <property type="entry name" value="Coa3"/>
</dbReference>
<dbReference type="PANTHER" id="PTHR15642:SF3">
    <property type="entry name" value="CYTOCHROME C OXIDASE ASSEMBLY FACTOR 3 HOMOLOG, MITOCHONDRIAL"/>
    <property type="match status" value="1"/>
</dbReference>
<dbReference type="GO" id="GO:0005743">
    <property type="term" value="C:mitochondrial inner membrane"/>
    <property type="evidence" value="ECO:0007669"/>
    <property type="project" value="UniProtKB-UniRule"/>
</dbReference>
<evidence type="ECO:0000259" key="10">
    <source>
        <dbReference type="Pfam" id="PF09813"/>
    </source>
</evidence>
<proteinExistence type="inferred from homology"/>
<dbReference type="EMBL" id="MU007012">
    <property type="protein sequence ID" value="KAF2435729.1"/>
    <property type="molecule type" value="Genomic_DNA"/>
</dbReference>
<organism evidence="11 12">
    <name type="scientific">Tothia fuscella</name>
    <dbReference type="NCBI Taxonomy" id="1048955"/>
    <lineage>
        <taxon>Eukaryota</taxon>
        <taxon>Fungi</taxon>
        <taxon>Dikarya</taxon>
        <taxon>Ascomycota</taxon>
        <taxon>Pezizomycotina</taxon>
        <taxon>Dothideomycetes</taxon>
        <taxon>Pleosporomycetidae</taxon>
        <taxon>Venturiales</taxon>
        <taxon>Cylindrosympodiaceae</taxon>
        <taxon>Tothia</taxon>
    </lineage>
</organism>
<keyword evidence="9" id="KW-0999">Mitochondrion inner membrane</keyword>
<dbReference type="AlphaFoldDB" id="A0A9P4P040"/>
<protein>
    <recommendedName>
        <fullName evidence="9">Cytochrome c oxidase assembly factor 3</fullName>
    </recommendedName>
</protein>
<evidence type="ECO:0000256" key="4">
    <source>
        <dbReference type="ARBA" id="ARBA00011351"/>
    </source>
</evidence>
<accession>A0A9P4P040</accession>
<dbReference type="GO" id="GO:0033617">
    <property type="term" value="P:mitochondrial respiratory chain complex IV assembly"/>
    <property type="evidence" value="ECO:0007669"/>
    <property type="project" value="UniProtKB-UniRule"/>
</dbReference>
<name>A0A9P4P040_9PEZI</name>
<dbReference type="InterPro" id="IPR018628">
    <property type="entry name" value="Coa3_CC"/>
</dbReference>
<comment type="subcellular location">
    <subcellularLocation>
        <location evidence="2">Mitochondrion membrane</location>
        <topology evidence="2">Single-pass membrane protein</topology>
    </subcellularLocation>
</comment>
<evidence type="ECO:0000313" key="11">
    <source>
        <dbReference type="EMBL" id="KAF2435729.1"/>
    </source>
</evidence>
<evidence type="ECO:0000256" key="7">
    <source>
        <dbReference type="ARBA" id="ARBA00023128"/>
    </source>
</evidence>